<comment type="caution">
    <text evidence="3">The sequence shown here is derived from an EMBL/GenBank/DDBJ whole genome shotgun (WGS) entry which is preliminary data.</text>
</comment>
<dbReference type="InterPro" id="IPR030678">
    <property type="entry name" value="Peptide/Ni-bd"/>
</dbReference>
<dbReference type="Gene3D" id="3.40.190.10">
    <property type="entry name" value="Periplasmic binding protein-like II"/>
    <property type="match status" value="1"/>
</dbReference>
<name>A0ABR9W1V8_9MICO</name>
<dbReference type="PANTHER" id="PTHR30290">
    <property type="entry name" value="PERIPLASMIC BINDING COMPONENT OF ABC TRANSPORTER"/>
    <property type="match status" value="1"/>
</dbReference>
<dbReference type="Proteomes" id="UP000644727">
    <property type="component" value="Unassembled WGS sequence"/>
</dbReference>
<evidence type="ECO:0000313" key="4">
    <source>
        <dbReference type="Proteomes" id="UP000644727"/>
    </source>
</evidence>
<dbReference type="PROSITE" id="PS51257">
    <property type="entry name" value="PROKAR_LIPOPROTEIN"/>
    <property type="match status" value="1"/>
</dbReference>
<dbReference type="Pfam" id="PF00496">
    <property type="entry name" value="SBP_bac_5"/>
    <property type="match status" value="1"/>
</dbReference>
<evidence type="ECO:0000313" key="3">
    <source>
        <dbReference type="EMBL" id="MBE9404397.1"/>
    </source>
</evidence>
<proteinExistence type="predicted"/>
<dbReference type="Gene3D" id="3.10.105.10">
    <property type="entry name" value="Dipeptide-binding Protein, Domain 3"/>
    <property type="match status" value="1"/>
</dbReference>
<evidence type="ECO:0000259" key="2">
    <source>
        <dbReference type="Pfam" id="PF00496"/>
    </source>
</evidence>
<reference evidence="3 4" key="1">
    <citation type="submission" date="2020-10" db="EMBL/GenBank/DDBJ databases">
        <title>Draft genome and description of Brachybacterium epidermidis sp nov.</title>
        <authorList>
            <person name="Boxberger M."/>
            <person name="La Scola B."/>
        </authorList>
    </citation>
    <scope>NUCLEOTIDE SEQUENCE [LARGE SCALE GENOMIC DNA]</scope>
    <source>
        <strain evidence="3 4">Marseille-Q2903</strain>
    </source>
</reference>
<dbReference type="RefSeq" id="WP_193866140.1">
    <property type="nucleotide sequence ID" value="NZ_JADEYR010000009.1"/>
</dbReference>
<keyword evidence="1" id="KW-0732">Signal</keyword>
<dbReference type="PIRSF" id="PIRSF002741">
    <property type="entry name" value="MppA"/>
    <property type="match status" value="1"/>
</dbReference>
<feature type="domain" description="Solute-binding protein family 5" evidence="2">
    <location>
        <begin position="92"/>
        <end position="470"/>
    </location>
</feature>
<dbReference type="Gene3D" id="3.90.76.10">
    <property type="entry name" value="Dipeptide-binding Protein, Domain 1"/>
    <property type="match status" value="1"/>
</dbReference>
<dbReference type="EMBL" id="JADEYR010000009">
    <property type="protein sequence ID" value="MBE9404397.1"/>
    <property type="molecule type" value="Genomic_DNA"/>
</dbReference>
<feature type="chain" id="PRO_5045637814" evidence="1">
    <location>
        <begin position="24"/>
        <end position="555"/>
    </location>
</feature>
<dbReference type="InterPro" id="IPR039424">
    <property type="entry name" value="SBP_5"/>
</dbReference>
<gene>
    <name evidence="3" type="ORF">IOE58_09445</name>
</gene>
<dbReference type="SUPFAM" id="SSF53850">
    <property type="entry name" value="Periplasmic binding protein-like II"/>
    <property type="match status" value="1"/>
</dbReference>
<protein>
    <submittedName>
        <fullName evidence="3">ABC transporter substrate-binding protein</fullName>
    </submittedName>
</protein>
<feature type="signal peptide" evidence="1">
    <location>
        <begin position="1"/>
        <end position="23"/>
    </location>
</feature>
<dbReference type="PANTHER" id="PTHR30290:SF83">
    <property type="entry name" value="ABC TRANSPORTER SUBSTRATE-BINDING PROTEIN"/>
    <property type="match status" value="1"/>
</dbReference>
<organism evidence="3 4">
    <name type="scientific">Brachybacterium epidermidis</name>
    <dbReference type="NCBI Taxonomy" id="2781983"/>
    <lineage>
        <taxon>Bacteria</taxon>
        <taxon>Bacillati</taxon>
        <taxon>Actinomycetota</taxon>
        <taxon>Actinomycetes</taxon>
        <taxon>Micrococcales</taxon>
        <taxon>Dermabacteraceae</taxon>
        <taxon>Brachybacterium</taxon>
    </lineage>
</organism>
<keyword evidence="4" id="KW-1185">Reference proteome</keyword>
<accession>A0ABR9W1V8</accession>
<dbReference type="CDD" id="cd00995">
    <property type="entry name" value="PBP2_NikA_DppA_OppA_like"/>
    <property type="match status" value="1"/>
</dbReference>
<sequence length="555" mass="59295">MAISRRSMILGTAASGTAALTLAACGGDDGGNGGGGNGSDNGGGGDTGAIVMINGTEPQNPLHTTNTNEVGGGKILQNLFSGLVYYDAEGTPQNEMAESIETDDSQNYTITIADGWTFTNGDPVTAQNFVDAWNYGANGANGQYSSYFFESIDGYADISGKDADASATLSGLEVVDDRTFTVKLSSPQSDFPTRLGYTAYSPLPQAFFDDPEAFGEEPIGNGPYKLVAWNHNQNAELEVNPDYNGPRKPENGGLDFVFYQDQETAYNDLLSGGLDVIDAIPPSALSSFESELGERAVNQPAAGNATITIHVDDPNFSGEAGTLRRKAISRAINRPEICEAIYGGTRTAATDFTTPVVNGYSDSIPGNEVLEFDEAEAKKLWDEAEAIQPFEGSFSLSYNADGGHQEWVDAVCNSIRNVLGIEAAGNSYPDFKSLRDDVTARTIEGAFRTGWQADYPSMYNFLGPLYTSAAADGQGSNDADYKNPEFDEALLAGLSATDEEESYTLGQKAQEILFQDLPSIPLWFNNVAGGYAETVENVVFGWDSQPIYHQITKQA</sequence>
<dbReference type="InterPro" id="IPR000914">
    <property type="entry name" value="SBP_5_dom"/>
</dbReference>
<evidence type="ECO:0000256" key="1">
    <source>
        <dbReference type="SAM" id="SignalP"/>
    </source>
</evidence>